<reference evidence="1 2" key="1">
    <citation type="submission" date="2016-07" db="EMBL/GenBank/DDBJ databases">
        <title>Genome analysis of Burkholderia fungorum ES3-20.</title>
        <authorList>
            <person name="Xu D."/>
            <person name="Yao R."/>
            <person name="Zheng S."/>
        </authorList>
    </citation>
    <scope>NUCLEOTIDE SEQUENCE [LARGE SCALE GENOMIC DNA]</scope>
    <source>
        <strain evidence="1 2">ES3-20</strain>
    </source>
</reference>
<dbReference type="EMBL" id="MCAS01000001">
    <property type="protein sequence ID" value="RKF50846.1"/>
    <property type="molecule type" value="Genomic_DNA"/>
</dbReference>
<accession>A0A420H0J3</accession>
<organism evidence="1 2">
    <name type="scientific">Paraburkholderia fungorum</name>
    <dbReference type="NCBI Taxonomy" id="134537"/>
    <lineage>
        <taxon>Bacteria</taxon>
        <taxon>Pseudomonadati</taxon>
        <taxon>Pseudomonadota</taxon>
        <taxon>Betaproteobacteria</taxon>
        <taxon>Burkholderiales</taxon>
        <taxon>Burkholderiaceae</taxon>
        <taxon>Paraburkholderia</taxon>
    </lineage>
</organism>
<proteinExistence type="predicted"/>
<dbReference type="AlphaFoldDB" id="A0A420H0J3"/>
<evidence type="ECO:0000313" key="1">
    <source>
        <dbReference type="EMBL" id="RKF50846.1"/>
    </source>
</evidence>
<dbReference type="RefSeq" id="WP_120342472.1">
    <property type="nucleotide sequence ID" value="NZ_MCAS01000001.1"/>
</dbReference>
<comment type="caution">
    <text evidence="1">The sequence shown here is derived from an EMBL/GenBank/DDBJ whole genome shotgun (WGS) entry which is preliminary data.</text>
</comment>
<dbReference type="Proteomes" id="UP000283709">
    <property type="component" value="Unassembled WGS sequence"/>
</dbReference>
<protein>
    <submittedName>
        <fullName evidence="1">Uncharacterized protein</fullName>
    </submittedName>
</protein>
<gene>
    <name evidence="1" type="ORF">BCY88_01335</name>
</gene>
<evidence type="ECO:0000313" key="2">
    <source>
        <dbReference type="Proteomes" id="UP000283709"/>
    </source>
</evidence>
<dbReference type="OrthoDB" id="9095855at2"/>
<name>A0A420H0J3_9BURK</name>
<sequence>MASNEYTLSHQDVVKAVIIHQNIHEGFWTLNINFNVAATHGPQVPDPCLAVTIKGIGIMRASSTDPLAVNAALVNPAVPERVESPEPAVHIAAAVNGTHEGGMQFCRDVYRSVAVQSAVRAPGKPG</sequence>